<dbReference type="AlphaFoldDB" id="A0A813TQX3"/>
<dbReference type="EMBL" id="CAJNOT010000063">
    <property type="protein sequence ID" value="CAF0812885.1"/>
    <property type="molecule type" value="Genomic_DNA"/>
</dbReference>
<name>A0A813TQX3_9BILA</name>
<accession>A0A813TQX3</accession>
<gene>
    <name evidence="2" type="ORF">JBS370_LOCUS2471</name>
    <name evidence="1" type="ORF">ZHD862_LOCUS2992</name>
</gene>
<dbReference type="Proteomes" id="UP000663864">
    <property type="component" value="Unassembled WGS sequence"/>
</dbReference>
<evidence type="ECO:0000313" key="1">
    <source>
        <dbReference type="EMBL" id="CAF0812885.1"/>
    </source>
</evidence>
<organism evidence="1 3">
    <name type="scientific">Rotaria sordida</name>
    <dbReference type="NCBI Taxonomy" id="392033"/>
    <lineage>
        <taxon>Eukaryota</taxon>
        <taxon>Metazoa</taxon>
        <taxon>Spiralia</taxon>
        <taxon>Gnathifera</taxon>
        <taxon>Rotifera</taxon>
        <taxon>Eurotatoria</taxon>
        <taxon>Bdelloidea</taxon>
        <taxon>Philodinida</taxon>
        <taxon>Philodinidae</taxon>
        <taxon>Rotaria</taxon>
    </lineage>
</organism>
<dbReference type="EMBL" id="CAJOBD010000096">
    <property type="protein sequence ID" value="CAF3574156.1"/>
    <property type="molecule type" value="Genomic_DNA"/>
</dbReference>
<evidence type="ECO:0000313" key="3">
    <source>
        <dbReference type="Proteomes" id="UP000663864"/>
    </source>
</evidence>
<proteinExistence type="predicted"/>
<reference evidence="1" key="1">
    <citation type="submission" date="2021-02" db="EMBL/GenBank/DDBJ databases">
        <authorList>
            <person name="Nowell W R."/>
        </authorList>
    </citation>
    <scope>NUCLEOTIDE SEQUENCE</scope>
</reference>
<comment type="caution">
    <text evidence="1">The sequence shown here is derived from an EMBL/GenBank/DDBJ whole genome shotgun (WGS) entry which is preliminary data.</text>
</comment>
<evidence type="ECO:0000313" key="2">
    <source>
        <dbReference type="EMBL" id="CAF3574156.1"/>
    </source>
</evidence>
<sequence>MDENFICSNSEACLHFIYSKFDYYKKILDDDQQACDNMIAFIRQQACLYNNDDEKVRSIIGFDRIELANQLDYFEQEAFKTNEENKTCLFKMFQNLFNLHRECAFDEVLASERQITESFKYRPSVLFNIEKIHFPINSIISSLSTHSDIKHSEKNHLTFAATPTPQTSLPTPIRSTTFSNRADIEAFQQKKNSIPSKTMQITKSPIDSNEIDLTQLIRETYPNNTSDQFKFSKISHNWRQQQKSSVIQSEKISQRSIQCNDALLIGANKRFVLLYNMNIQNILYIFDTQKNEPKEIQWEEGDILSLGHVDSNVFYIITSTKIFLYDIIKEHITTQYFLYDTLYKDLLLIMDDSYYQTILKRNNQIQSTVYDDYCYYLYTNKEYNQIFIKCLLDNFFQEKNINLTKLYPDIQYFIGFTVTPKSLITFLINDSNMFQLLVCDENQNYNIIKKIPMNNLIDPTKIISTFLPKIKVYPSTTNKNKTIKYGKQLWFILDTKRNCIDCVTHEIYVTKIEPSKNNQIQSISIFDDKLILAYNELSVEIIDLDNYCSLFQL</sequence>
<dbReference type="Proteomes" id="UP000663836">
    <property type="component" value="Unassembled WGS sequence"/>
</dbReference>
<protein>
    <submittedName>
        <fullName evidence="1">Uncharacterized protein</fullName>
    </submittedName>
</protein>